<reference evidence="1" key="1">
    <citation type="journal article" date="2015" name="Nature">
        <title>Complex archaea that bridge the gap between prokaryotes and eukaryotes.</title>
        <authorList>
            <person name="Spang A."/>
            <person name="Saw J.H."/>
            <person name="Jorgensen S.L."/>
            <person name="Zaremba-Niedzwiedzka K."/>
            <person name="Martijn J."/>
            <person name="Lind A.E."/>
            <person name="van Eijk R."/>
            <person name="Schleper C."/>
            <person name="Guy L."/>
            <person name="Ettema T.J."/>
        </authorList>
    </citation>
    <scope>NUCLEOTIDE SEQUENCE</scope>
</reference>
<comment type="caution">
    <text evidence="1">The sequence shown here is derived from an EMBL/GenBank/DDBJ whole genome shotgun (WGS) entry which is preliminary data.</text>
</comment>
<accession>A0A0F9LKH9</accession>
<sequence length="158" mass="18246">MVIEMVHFHGVFNMPTDLGRKYSTDWRGRPPHMLAPDIPVWYRFLAAYSELFLSLWYDSFLGGPALSPEEKRDPMERMWRANTSKRTDAIAETEDEVWLIEVSDYPGMRALGQLMTYQTLWLEDPKIAKIERLVCVAGRIDQDIGAACAKFGIQLYIV</sequence>
<protein>
    <submittedName>
        <fullName evidence="1">Uncharacterized protein</fullName>
    </submittedName>
</protein>
<dbReference type="AlphaFoldDB" id="A0A0F9LKH9"/>
<evidence type="ECO:0000313" key="1">
    <source>
        <dbReference type="EMBL" id="KKM87701.1"/>
    </source>
</evidence>
<gene>
    <name evidence="1" type="ORF">LCGC14_1266270</name>
</gene>
<organism evidence="1">
    <name type="scientific">marine sediment metagenome</name>
    <dbReference type="NCBI Taxonomy" id="412755"/>
    <lineage>
        <taxon>unclassified sequences</taxon>
        <taxon>metagenomes</taxon>
        <taxon>ecological metagenomes</taxon>
    </lineage>
</organism>
<dbReference type="EMBL" id="LAZR01007066">
    <property type="protein sequence ID" value="KKM87701.1"/>
    <property type="molecule type" value="Genomic_DNA"/>
</dbReference>
<name>A0A0F9LKH9_9ZZZZ</name>
<proteinExistence type="predicted"/>